<protein>
    <submittedName>
        <fullName evidence="1">Uncharacterized protein</fullName>
    </submittedName>
</protein>
<gene>
    <name evidence="1" type="ORF">NCTC13456_01311</name>
</gene>
<reference evidence="1 2" key="1">
    <citation type="submission" date="2018-06" db="EMBL/GenBank/DDBJ databases">
        <authorList>
            <consortium name="Pathogen Informatics"/>
            <person name="Doyle S."/>
        </authorList>
    </citation>
    <scope>NUCLEOTIDE SEQUENCE [LARGE SCALE GENOMIC DNA]</scope>
    <source>
        <strain evidence="1 2">NCTC13456</strain>
    </source>
</reference>
<organism evidence="1 2">
    <name type="scientific">Empedobacter falsenii</name>
    <dbReference type="NCBI Taxonomy" id="343874"/>
    <lineage>
        <taxon>Bacteria</taxon>
        <taxon>Pseudomonadati</taxon>
        <taxon>Bacteroidota</taxon>
        <taxon>Flavobacteriia</taxon>
        <taxon>Flavobacteriales</taxon>
        <taxon>Weeksellaceae</taxon>
        <taxon>Empedobacter</taxon>
    </lineage>
</organism>
<evidence type="ECO:0000313" key="1">
    <source>
        <dbReference type="EMBL" id="STD55001.1"/>
    </source>
</evidence>
<dbReference type="EMBL" id="UFXS01000001">
    <property type="protein sequence ID" value="STD55001.1"/>
    <property type="molecule type" value="Genomic_DNA"/>
</dbReference>
<dbReference type="Proteomes" id="UP000254737">
    <property type="component" value="Unassembled WGS sequence"/>
</dbReference>
<dbReference type="AlphaFoldDB" id="A0A376G4V5"/>
<sequence>MYPYHNKIKQRIKNGELISFEFVEKYKNISPCLVLFFKTEPFIRPIREHRFSEYRQLLKIEND</sequence>
<evidence type="ECO:0000313" key="2">
    <source>
        <dbReference type="Proteomes" id="UP000254737"/>
    </source>
</evidence>
<accession>A0A376G4V5</accession>
<name>A0A376G4V5_9FLAO</name>
<proteinExistence type="predicted"/>